<dbReference type="EMBL" id="KE346375">
    <property type="protein sequence ID" value="KJE97762.1"/>
    <property type="molecule type" value="Genomic_DNA"/>
</dbReference>
<name>A0A0D2W0L7_CAPO3</name>
<proteinExistence type="predicted"/>
<dbReference type="RefSeq" id="XP_004342950.1">
    <property type="nucleotide sequence ID" value="XM_004342900.1"/>
</dbReference>
<dbReference type="Proteomes" id="UP000008743">
    <property type="component" value="Unassembled WGS sequence"/>
</dbReference>
<organism evidence="1 2">
    <name type="scientific">Capsaspora owczarzaki (strain ATCC 30864)</name>
    <dbReference type="NCBI Taxonomy" id="595528"/>
    <lineage>
        <taxon>Eukaryota</taxon>
        <taxon>Filasterea</taxon>
        <taxon>Capsaspora</taxon>
    </lineage>
</organism>
<dbReference type="InParanoid" id="A0A0D2W0L7"/>
<dbReference type="AlphaFoldDB" id="A0A0D2W0L7"/>
<keyword evidence="2" id="KW-1185">Reference proteome</keyword>
<accession>A0A0D2W0L7</accession>
<evidence type="ECO:0000313" key="1">
    <source>
        <dbReference type="EMBL" id="KJE97762.1"/>
    </source>
</evidence>
<reference evidence="2" key="1">
    <citation type="submission" date="2011-02" db="EMBL/GenBank/DDBJ databases">
        <title>The Genome Sequence of Capsaspora owczarzaki ATCC 30864.</title>
        <authorList>
            <person name="Russ C."/>
            <person name="Cuomo C."/>
            <person name="Burger G."/>
            <person name="Gray M.W."/>
            <person name="Holland P.W.H."/>
            <person name="King N."/>
            <person name="Lang F.B.F."/>
            <person name="Roger A.J."/>
            <person name="Ruiz-Trillo I."/>
            <person name="Young S.K."/>
            <person name="Zeng Q."/>
            <person name="Gargeya S."/>
            <person name="Alvarado L."/>
            <person name="Berlin A."/>
            <person name="Chapman S.B."/>
            <person name="Chen Z."/>
            <person name="Freedman E."/>
            <person name="Gellesch M."/>
            <person name="Goldberg J."/>
            <person name="Griggs A."/>
            <person name="Gujja S."/>
            <person name="Heilman E."/>
            <person name="Heiman D."/>
            <person name="Howarth C."/>
            <person name="Mehta T."/>
            <person name="Neiman D."/>
            <person name="Pearson M."/>
            <person name="Roberts A."/>
            <person name="Saif S."/>
            <person name="Shea T."/>
            <person name="Shenoy N."/>
            <person name="Sisk P."/>
            <person name="Stolte C."/>
            <person name="Sykes S."/>
            <person name="White J."/>
            <person name="Yandava C."/>
            <person name="Haas B."/>
            <person name="Nusbaum C."/>
            <person name="Birren B."/>
        </authorList>
    </citation>
    <scope>NUCLEOTIDE SEQUENCE</scope>
    <source>
        <strain evidence="2">ATCC 30864</strain>
    </source>
</reference>
<sequence>MLQSAFNSFACKRLSAFSRAFGVLSFSPPPPLLLSRVPRGLFHSQQQSSEVETTKPVLLVGGPDDELFYQKYTTLGQHAQFKTAGAFDRKAVSHIMRQTKLKHAFLSDSNMYAASPNLAAAQAQISKNVGVPVVYTLLPRIESYLILSEMLTRSEEAYALRHHAIRVIYKHMDYFFTSFKSMREESGLGLSTKSSETAPNDQQNKVFTAVDRLFPRMDPNGPEMLWSELVHQQRVNASSSSFDPVGFWTTYVKMVDGKKAMVRGPDGEPRSTDAMICKTTCLHPKVQALLDQTVQAALQGLK</sequence>
<evidence type="ECO:0000313" key="2">
    <source>
        <dbReference type="Proteomes" id="UP000008743"/>
    </source>
</evidence>
<gene>
    <name evidence="1" type="ORF">CAOG_007865</name>
</gene>
<dbReference type="PhylomeDB" id="A0A0D2W0L7"/>
<protein>
    <submittedName>
        <fullName evidence="1">Uncharacterized protein</fullName>
    </submittedName>
</protein>